<sequence length="95" mass="10260">MPLTLAEWLPFAIGSALLWTTDIGALVAAWSNRQFAPLKAKNLPLITVTLAASFMYWVGLSLHIGFGHIDAILEIVRLRCLGGREGGGGTRGELR</sequence>
<name>A0A4P9YV36_9FUNG</name>
<dbReference type="EMBL" id="KZ991145">
    <property type="protein sequence ID" value="RKP23272.1"/>
    <property type="molecule type" value="Genomic_DNA"/>
</dbReference>
<keyword evidence="1" id="KW-0812">Transmembrane</keyword>
<organism evidence="2 3">
    <name type="scientific">Syncephalis pseudoplumigaleata</name>
    <dbReference type="NCBI Taxonomy" id="1712513"/>
    <lineage>
        <taxon>Eukaryota</taxon>
        <taxon>Fungi</taxon>
        <taxon>Fungi incertae sedis</taxon>
        <taxon>Zoopagomycota</taxon>
        <taxon>Zoopagomycotina</taxon>
        <taxon>Zoopagomycetes</taxon>
        <taxon>Zoopagales</taxon>
        <taxon>Piptocephalidaceae</taxon>
        <taxon>Syncephalis</taxon>
    </lineage>
</organism>
<keyword evidence="3" id="KW-1185">Reference proteome</keyword>
<reference evidence="3" key="1">
    <citation type="journal article" date="2018" name="Nat. Microbiol.">
        <title>Leveraging single-cell genomics to expand the fungal tree of life.</title>
        <authorList>
            <person name="Ahrendt S.R."/>
            <person name="Quandt C.A."/>
            <person name="Ciobanu D."/>
            <person name="Clum A."/>
            <person name="Salamov A."/>
            <person name="Andreopoulos B."/>
            <person name="Cheng J.F."/>
            <person name="Woyke T."/>
            <person name="Pelin A."/>
            <person name="Henrissat B."/>
            <person name="Reynolds N.K."/>
            <person name="Benny G.L."/>
            <person name="Smith M.E."/>
            <person name="James T.Y."/>
            <person name="Grigoriev I.V."/>
        </authorList>
    </citation>
    <scope>NUCLEOTIDE SEQUENCE [LARGE SCALE GENOMIC DNA]</scope>
    <source>
        <strain evidence="3">Benny S71-1</strain>
    </source>
</reference>
<feature type="transmembrane region" description="Helical" evidence="1">
    <location>
        <begin position="43"/>
        <end position="66"/>
    </location>
</feature>
<accession>A0A4P9YV36</accession>
<dbReference type="Proteomes" id="UP000278143">
    <property type="component" value="Unassembled WGS sequence"/>
</dbReference>
<keyword evidence="1" id="KW-1133">Transmembrane helix</keyword>
<dbReference type="AlphaFoldDB" id="A0A4P9YV36"/>
<proteinExistence type="predicted"/>
<evidence type="ECO:0000313" key="3">
    <source>
        <dbReference type="Proteomes" id="UP000278143"/>
    </source>
</evidence>
<evidence type="ECO:0000313" key="2">
    <source>
        <dbReference type="EMBL" id="RKP23272.1"/>
    </source>
</evidence>
<evidence type="ECO:0000256" key="1">
    <source>
        <dbReference type="SAM" id="Phobius"/>
    </source>
</evidence>
<keyword evidence="1" id="KW-0472">Membrane</keyword>
<dbReference type="OrthoDB" id="5585295at2759"/>
<protein>
    <submittedName>
        <fullName evidence="2">Uncharacterized protein</fullName>
    </submittedName>
</protein>
<feature type="transmembrane region" description="Helical" evidence="1">
    <location>
        <begin position="12"/>
        <end position="31"/>
    </location>
</feature>
<gene>
    <name evidence="2" type="ORF">SYNPS1DRAFT_24711</name>
</gene>